<feature type="domain" description="Pyruvate kinase C-terminal" evidence="1">
    <location>
        <begin position="15"/>
        <end position="158"/>
    </location>
</feature>
<dbReference type="Gene3D" id="3.40.1380.20">
    <property type="entry name" value="Pyruvate kinase, C-terminal domain"/>
    <property type="match status" value="1"/>
</dbReference>
<dbReference type="InterPro" id="IPR015074">
    <property type="entry name" value="DUF1867"/>
</dbReference>
<proteinExistence type="predicted"/>
<name>A0A3G1KXV0_FORW1</name>
<dbReference type="RefSeq" id="WP_148136638.1">
    <property type="nucleotide sequence ID" value="NZ_CP017634.1"/>
</dbReference>
<dbReference type="SUPFAM" id="SSF52935">
    <property type="entry name" value="PK C-terminal domain-like"/>
    <property type="match status" value="1"/>
</dbReference>
<reference evidence="2 3" key="1">
    <citation type="submission" date="2016-10" db="EMBL/GenBank/DDBJ databases">
        <title>Complete Genome Sequence of Peptococcaceae strain DCMF.</title>
        <authorList>
            <person name="Edwards R.J."/>
            <person name="Holland S.I."/>
            <person name="Deshpande N.P."/>
            <person name="Wong Y.K."/>
            <person name="Ertan H."/>
            <person name="Manefield M."/>
            <person name="Russell T.L."/>
            <person name="Lee M.J."/>
        </authorList>
    </citation>
    <scope>NUCLEOTIDE SEQUENCE [LARGE SCALE GENOMIC DNA]</scope>
    <source>
        <strain evidence="2 3">DCMF</strain>
    </source>
</reference>
<gene>
    <name evidence="2" type="ORF">DCMF_23285</name>
</gene>
<dbReference type="Proteomes" id="UP000323521">
    <property type="component" value="Chromosome"/>
</dbReference>
<dbReference type="KEGG" id="fwa:DCMF_23285"/>
<organism evidence="2 3">
    <name type="scientific">Formimonas warabiya</name>
    <dbReference type="NCBI Taxonomy" id="1761012"/>
    <lineage>
        <taxon>Bacteria</taxon>
        <taxon>Bacillati</taxon>
        <taxon>Bacillota</taxon>
        <taxon>Clostridia</taxon>
        <taxon>Eubacteriales</taxon>
        <taxon>Peptococcaceae</taxon>
        <taxon>Candidatus Formimonas</taxon>
    </lineage>
</organism>
<dbReference type="InterPro" id="IPR036918">
    <property type="entry name" value="Pyrv_Knase_C_sf"/>
</dbReference>
<evidence type="ECO:0000313" key="2">
    <source>
        <dbReference type="EMBL" id="ATW27286.1"/>
    </source>
</evidence>
<dbReference type="Pfam" id="PF02887">
    <property type="entry name" value="PK_C"/>
    <property type="match status" value="1"/>
</dbReference>
<keyword evidence="3" id="KW-1185">Reference proteome</keyword>
<dbReference type="PIRSF" id="PIRSF016138">
    <property type="entry name" value="UCP016138"/>
    <property type="match status" value="1"/>
</dbReference>
<protein>
    <recommendedName>
        <fullName evidence="1">Pyruvate kinase C-terminal domain-containing protein</fullName>
    </recommendedName>
</protein>
<dbReference type="InterPro" id="IPR015795">
    <property type="entry name" value="Pyrv_Knase_C"/>
</dbReference>
<sequence length="182" mass="19753">MKLFEKKGKQNTQETIEIAVKRAQELNIKHVVVASCSGETAEKFLGCGLNIICVTHQVGYSKPGEDEMSQEMREALQRQGVKILTTTHLLAGVDRALRFKFQGIYPAEIIAGTLRMFGQGVKVCIEVAVMALDAGLIPFGEEVVVVGGTGFGADTAMVLTPAHSAYIFDTNVKEILCMPRGH</sequence>
<evidence type="ECO:0000259" key="1">
    <source>
        <dbReference type="Pfam" id="PF02887"/>
    </source>
</evidence>
<evidence type="ECO:0000313" key="3">
    <source>
        <dbReference type="Proteomes" id="UP000323521"/>
    </source>
</evidence>
<dbReference type="EMBL" id="CP017634">
    <property type="protein sequence ID" value="ATW27286.1"/>
    <property type="molecule type" value="Genomic_DNA"/>
</dbReference>
<dbReference type="AlphaFoldDB" id="A0A3G1KXV0"/>
<accession>A0A3G1KXV0</accession>
<dbReference type="OrthoDB" id="9782984at2"/>